<evidence type="ECO:0000313" key="8">
    <source>
        <dbReference type="Proteomes" id="UP000290572"/>
    </source>
</evidence>
<dbReference type="AlphaFoldDB" id="A0A498MEA7"/>
<reference evidence="7 8" key="1">
    <citation type="submission" date="2018-03" db="EMBL/GenBank/DDBJ databases">
        <title>Draft genome sequence of Rohu Carp (Labeo rohita).</title>
        <authorList>
            <person name="Das P."/>
            <person name="Kushwaha B."/>
            <person name="Joshi C.G."/>
            <person name="Kumar D."/>
            <person name="Nagpure N.S."/>
            <person name="Sahoo L."/>
            <person name="Das S.P."/>
            <person name="Bit A."/>
            <person name="Patnaik S."/>
            <person name="Meher P.K."/>
            <person name="Jayasankar P."/>
            <person name="Koringa P.G."/>
            <person name="Patel N.V."/>
            <person name="Hinsu A.T."/>
            <person name="Kumar R."/>
            <person name="Pandey M."/>
            <person name="Agarwal S."/>
            <person name="Srivastava S."/>
            <person name="Singh M."/>
            <person name="Iquebal M.A."/>
            <person name="Jaiswal S."/>
            <person name="Angadi U.B."/>
            <person name="Kumar N."/>
            <person name="Raza M."/>
            <person name="Shah T.M."/>
            <person name="Rai A."/>
            <person name="Jena J.K."/>
        </authorList>
    </citation>
    <scope>NUCLEOTIDE SEQUENCE [LARGE SCALE GENOMIC DNA]</scope>
    <source>
        <strain evidence="7">DASCIFA01</strain>
        <tissue evidence="7">Testis</tissue>
    </source>
</reference>
<dbReference type="CDD" id="cd06845">
    <property type="entry name" value="Bcl-2_like"/>
    <property type="match status" value="1"/>
</dbReference>
<name>A0A498MEA7_LABRO</name>
<evidence type="ECO:0007829" key="9">
    <source>
        <dbReference type="PeptideAtlas" id="A0A498MEA7"/>
    </source>
</evidence>
<keyword evidence="4" id="KW-1133">Transmembrane helix</keyword>
<evidence type="ECO:0000256" key="1">
    <source>
        <dbReference type="ARBA" id="ARBA00009458"/>
    </source>
</evidence>
<keyword evidence="4" id="KW-0812">Transmembrane</keyword>
<dbReference type="GO" id="GO:0015267">
    <property type="term" value="F:channel activity"/>
    <property type="evidence" value="ECO:0007669"/>
    <property type="project" value="TreeGrafter"/>
</dbReference>
<protein>
    <submittedName>
        <fullName evidence="7">Apoptosis regulator BAX-like protein</fullName>
    </submittedName>
</protein>
<dbReference type="GO" id="GO:0005741">
    <property type="term" value="C:mitochondrial outer membrane"/>
    <property type="evidence" value="ECO:0007669"/>
    <property type="project" value="TreeGrafter"/>
</dbReference>
<keyword evidence="9" id="KW-1267">Proteomics identification</keyword>
<dbReference type="GO" id="GO:0008053">
    <property type="term" value="P:mitochondrial fusion"/>
    <property type="evidence" value="ECO:0007669"/>
    <property type="project" value="TreeGrafter"/>
</dbReference>
<comment type="caution">
    <text evidence="7">The sequence shown here is derived from an EMBL/GenBank/DDBJ whole genome shotgun (WGS) entry which is preliminary data.</text>
</comment>
<proteinExistence type="evidence at protein level"/>
<dbReference type="GO" id="GO:0001836">
    <property type="term" value="P:release of cytochrome c from mitochondria"/>
    <property type="evidence" value="ECO:0007669"/>
    <property type="project" value="TreeGrafter"/>
</dbReference>
<comment type="similarity">
    <text evidence="1">Belongs to the Bcl-2 family.</text>
</comment>
<feature type="region of interest" description="Disordered" evidence="3">
    <location>
        <begin position="1"/>
        <end position="20"/>
    </location>
</feature>
<evidence type="ECO:0000313" key="7">
    <source>
        <dbReference type="EMBL" id="RXN17644.1"/>
    </source>
</evidence>
<organism evidence="7 8">
    <name type="scientific">Labeo rohita</name>
    <name type="common">Indian major carp</name>
    <name type="synonym">Cyprinus rohita</name>
    <dbReference type="NCBI Taxonomy" id="84645"/>
    <lineage>
        <taxon>Eukaryota</taxon>
        <taxon>Metazoa</taxon>
        <taxon>Chordata</taxon>
        <taxon>Craniata</taxon>
        <taxon>Vertebrata</taxon>
        <taxon>Euteleostomi</taxon>
        <taxon>Actinopterygii</taxon>
        <taxon>Neopterygii</taxon>
        <taxon>Teleostei</taxon>
        <taxon>Ostariophysi</taxon>
        <taxon>Cypriniformes</taxon>
        <taxon>Cyprinidae</taxon>
        <taxon>Labeoninae</taxon>
        <taxon>Labeonini</taxon>
        <taxon>Labeo</taxon>
    </lineage>
</organism>
<dbReference type="EMBL" id="QBIY01012740">
    <property type="protein sequence ID" value="RXN17644.1"/>
    <property type="molecule type" value="Genomic_DNA"/>
</dbReference>
<dbReference type="GO" id="GO:0008630">
    <property type="term" value="P:intrinsic apoptotic signaling pathway in response to DNA damage"/>
    <property type="evidence" value="ECO:0007669"/>
    <property type="project" value="TreeGrafter"/>
</dbReference>
<dbReference type="SMART" id="SM00337">
    <property type="entry name" value="BCL"/>
    <property type="match status" value="1"/>
</dbReference>
<gene>
    <name evidence="6" type="ORF">ROHU_008222</name>
    <name evidence="7" type="ORF">ROHU_026712</name>
</gene>
<sequence>MADANDGQRTDDKELKGATGGEDVMDDAIIEQGAVLLRGYVIERVTVEDPSMHVSHEDLGGRPQDAEDPQIKEVVDQLLKIADDLNKNAELQHLISTVQANCAQDVFMTVARSIFEDGINWGRVVALFHLAYRLIYQALTQNHFEVIKRIISWVLQFIRENISAWIRQQGGWEGIFRSVSRWRTVSVIAAMAFIVAVVYWRRTR</sequence>
<evidence type="ECO:0000256" key="2">
    <source>
        <dbReference type="ARBA" id="ARBA00022703"/>
    </source>
</evidence>
<dbReference type="InterPro" id="IPR026298">
    <property type="entry name" value="Bcl-2_fam"/>
</dbReference>
<evidence type="ECO:0000259" key="5">
    <source>
        <dbReference type="SMART" id="SM00337"/>
    </source>
</evidence>
<dbReference type="InterPro" id="IPR002475">
    <property type="entry name" value="Bcl2-like"/>
</dbReference>
<dbReference type="GO" id="GO:0051400">
    <property type="term" value="F:BH domain binding"/>
    <property type="evidence" value="ECO:0007669"/>
    <property type="project" value="TreeGrafter"/>
</dbReference>
<evidence type="ECO:0000256" key="3">
    <source>
        <dbReference type="SAM" id="MobiDB-lite"/>
    </source>
</evidence>
<feature type="compositionally biased region" description="Basic and acidic residues" evidence="3">
    <location>
        <begin position="1"/>
        <end position="16"/>
    </location>
</feature>
<keyword evidence="8" id="KW-1185">Reference proteome</keyword>
<dbReference type="EMBL" id="QBIY01012770">
    <property type="protein sequence ID" value="RXN16939.1"/>
    <property type="molecule type" value="Genomic_DNA"/>
</dbReference>
<evidence type="ECO:0000256" key="4">
    <source>
        <dbReference type="SAM" id="Phobius"/>
    </source>
</evidence>
<keyword evidence="4" id="KW-0472">Membrane</keyword>
<dbReference type="InterPro" id="IPR036834">
    <property type="entry name" value="Bcl-2-like_sf"/>
</dbReference>
<evidence type="ECO:0000313" key="6">
    <source>
        <dbReference type="EMBL" id="RXN16939.1"/>
    </source>
</evidence>
<dbReference type="GO" id="GO:0097192">
    <property type="term" value="P:extrinsic apoptotic signaling pathway in absence of ligand"/>
    <property type="evidence" value="ECO:0007669"/>
    <property type="project" value="TreeGrafter"/>
</dbReference>
<dbReference type="OrthoDB" id="6020735at2759"/>
<dbReference type="GO" id="GO:0042981">
    <property type="term" value="P:regulation of apoptotic process"/>
    <property type="evidence" value="ECO:0007669"/>
    <property type="project" value="InterPro"/>
</dbReference>
<dbReference type="Proteomes" id="UP000290572">
    <property type="component" value="Unassembled WGS sequence"/>
</dbReference>
<accession>A0A498MEA7</accession>
<dbReference type="PANTHER" id="PTHR11256:SF10">
    <property type="entry name" value="BCL-2-RELATED PROTEIN A1"/>
    <property type="match status" value="1"/>
</dbReference>
<dbReference type="STRING" id="84645.A0A498MEA7"/>
<feature type="domain" description="Bcl-2 Bcl-2 homology region 1-3" evidence="5">
    <location>
        <begin position="78"/>
        <end position="172"/>
    </location>
</feature>
<feature type="transmembrane region" description="Helical" evidence="4">
    <location>
        <begin position="182"/>
        <end position="200"/>
    </location>
</feature>
<dbReference type="Pfam" id="PF00452">
    <property type="entry name" value="Bcl-2"/>
    <property type="match status" value="1"/>
</dbReference>
<dbReference type="SUPFAM" id="SSF56854">
    <property type="entry name" value="Bcl-2 inhibitors of programmed cell death"/>
    <property type="match status" value="1"/>
</dbReference>
<keyword evidence="2" id="KW-0053">Apoptosis</keyword>
<dbReference type="PANTHER" id="PTHR11256">
    <property type="entry name" value="BCL-2 RELATED"/>
    <property type="match status" value="1"/>
</dbReference>
<dbReference type="InterPro" id="IPR046371">
    <property type="entry name" value="Bcl-2_BH1-3"/>
</dbReference>
<dbReference type="PRINTS" id="PR01862">
    <property type="entry name" value="BCL2FAMILY"/>
</dbReference>
<dbReference type="Gene3D" id="1.10.437.10">
    <property type="entry name" value="Blc2-like"/>
    <property type="match status" value="1"/>
</dbReference>
<dbReference type="PROSITE" id="PS50062">
    <property type="entry name" value="BCL2_FAMILY"/>
    <property type="match status" value="1"/>
</dbReference>